<dbReference type="SMART" id="SM00717">
    <property type="entry name" value="SANT"/>
    <property type="match status" value="2"/>
</dbReference>
<dbReference type="InterPro" id="IPR051575">
    <property type="entry name" value="Myb-like_DNA-bd"/>
</dbReference>
<dbReference type="VEuPathDB" id="TrichDB:TRFO_12101"/>
<dbReference type="GeneID" id="94831132"/>
<feature type="domain" description="Myb-like" evidence="6">
    <location>
        <begin position="12"/>
        <end position="58"/>
    </location>
</feature>
<dbReference type="PANTHER" id="PTHR46621:SF1">
    <property type="entry name" value="SNRNA-ACTIVATING PROTEIN COMPLEX SUBUNIT 4"/>
    <property type="match status" value="1"/>
</dbReference>
<dbReference type="AlphaFoldDB" id="A0A1J4J4K3"/>
<evidence type="ECO:0000256" key="3">
    <source>
        <dbReference type="ARBA" id="ARBA00023163"/>
    </source>
</evidence>
<evidence type="ECO:0000259" key="6">
    <source>
        <dbReference type="PROSITE" id="PS50090"/>
    </source>
</evidence>
<reference evidence="8" key="1">
    <citation type="submission" date="2016-10" db="EMBL/GenBank/DDBJ databases">
        <authorList>
            <person name="Benchimol M."/>
            <person name="Almeida L.G."/>
            <person name="Vasconcelos A.T."/>
            <person name="Perreira-Neves A."/>
            <person name="Rosa I.A."/>
            <person name="Tasca T."/>
            <person name="Bogo M.R."/>
            <person name="de Souza W."/>
        </authorList>
    </citation>
    <scope>NUCLEOTIDE SEQUENCE [LARGE SCALE GENOMIC DNA]</scope>
    <source>
        <strain evidence="8">K</strain>
    </source>
</reference>
<dbReference type="InterPro" id="IPR017930">
    <property type="entry name" value="Myb_dom"/>
</dbReference>
<name>A0A1J4J4K3_9EUKA</name>
<evidence type="ECO:0000313" key="9">
    <source>
        <dbReference type="Proteomes" id="UP000179807"/>
    </source>
</evidence>
<evidence type="ECO:0000256" key="4">
    <source>
        <dbReference type="ARBA" id="ARBA00023242"/>
    </source>
</evidence>
<dbReference type="PANTHER" id="PTHR46621">
    <property type="entry name" value="SNRNA-ACTIVATING PROTEIN COMPLEX SUBUNIT 4"/>
    <property type="match status" value="1"/>
</dbReference>
<feature type="domain" description="Myb-like" evidence="6">
    <location>
        <begin position="59"/>
        <end position="109"/>
    </location>
</feature>
<dbReference type="SUPFAM" id="SSF46689">
    <property type="entry name" value="Homeodomain-like"/>
    <property type="match status" value="1"/>
</dbReference>
<feature type="domain" description="HTH myb-type" evidence="7">
    <location>
        <begin position="67"/>
        <end position="113"/>
    </location>
</feature>
<feature type="compositionally biased region" description="Basic and acidic residues" evidence="5">
    <location>
        <begin position="178"/>
        <end position="187"/>
    </location>
</feature>
<dbReference type="GO" id="GO:0042795">
    <property type="term" value="P:snRNA transcription by RNA polymerase II"/>
    <property type="evidence" value="ECO:0007669"/>
    <property type="project" value="TreeGrafter"/>
</dbReference>
<dbReference type="CDD" id="cd00167">
    <property type="entry name" value="SANT"/>
    <property type="match status" value="2"/>
</dbReference>
<dbReference type="EMBL" id="MLAK01001437">
    <property type="protein sequence ID" value="OHS93079.1"/>
    <property type="molecule type" value="Genomic_DNA"/>
</dbReference>
<gene>
    <name evidence="8" type="ORF">TRFO_12101</name>
</gene>
<feature type="domain" description="HTH myb-type" evidence="7">
    <location>
        <begin position="12"/>
        <end position="62"/>
    </location>
</feature>
<organism evidence="8 9">
    <name type="scientific">Tritrichomonas foetus</name>
    <dbReference type="NCBI Taxonomy" id="1144522"/>
    <lineage>
        <taxon>Eukaryota</taxon>
        <taxon>Metamonada</taxon>
        <taxon>Parabasalia</taxon>
        <taxon>Tritrichomonadida</taxon>
        <taxon>Tritrichomonadidae</taxon>
        <taxon>Tritrichomonas</taxon>
    </lineage>
</organism>
<dbReference type="PROSITE" id="PS50090">
    <property type="entry name" value="MYB_LIKE"/>
    <property type="match status" value="2"/>
</dbReference>
<keyword evidence="4" id="KW-0539">Nucleus</keyword>
<dbReference type="RefSeq" id="XP_068346216.1">
    <property type="nucleotide sequence ID" value="XM_068496428.1"/>
</dbReference>
<keyword evidence="2" id="KW-0238">DNA-binding</keyword>
<dbReference type="OrthoDB" id="2143914at2759"/>
<dbReference type="InterPro" id="IPR001005">
    <property type="entry name" value="SANT/Myb"/>
</dbReference>
<keyword evidence="9" id="KW-1185">Reference proteome</keyword>
<feature type="region of interest" description="Disordered" evidence="5">
    <location>
        <begin position="111"/>
        <end position="204"/>
    </location>
</feature>
<evidence type="ECO:0000259" key="7">
    <source>
        <dbReference type="PROSITE" id="PS51294"/>
    </source>
</evidence>
<proteinExistence type="predicted"/>
<evidence type="ECO:0000313" key="8">
    <source>
        <dbReference type="EMBL" id="OHS93079.1"/>
    </source>
</evidence>
<protein>
    <submittedName>
        <fullName evidence="8">Myb-like DNA-binding domain containing protein</fullName>
    </submittedName>
</protein>
<feature type="compositionally biased region" description="Low complexity" evidence="5">
    <location>
        <begin position="130"/>
        <end position="139"/>
    </location>
</feature>
<accession>A0A1J4J4K3</accession>
<dbReference type="Proteomes" id="UP000179807">
    <property type="component" value="Unassembled WGS sequence"/>
</dbReference>
<keyword evidence="1" id="KW-0805">Transcription regulation</keyword>
<dbReference type="PROSITE" id="PS51294">
    <property type="entry name" value="HTH_MYB"/>
    <property type="match status" value="2"/>
</dbReference>
<evidence type="ECO:0000256" key="1">
    <source>
        <dbReference type="ARBA" id="ARBA00023015"/>
    </source>
</evidence>
<dbReference type="GO" id="GO:0001006">
    <property type="term" value="F:RNA polymerase III type 3 promoter sequence-specific DNA binding"/>
    <property type="evidence" value="ECO:0007669"/>
    <property type="project" value="TreeGrafter"/>
</dbReference>
<dbReference type="InterPro" id="IPR009057">
    <property type="entry name" value="Homeodomain-like_sf"/>
</dbReference>
<keyword evidence="3" id="KW-0804">Transcription</keyword>
<dbReference type="Pfam" id="PF13921">
    <property type="entry name" value="Myb_DNA-bind_6"/>
    <property type="match status" value="1"/>
</dbReference>
<feature type="compositionally biased region" description="Basic and acidic residues" evidence="5">
    <location>
        <begin position="157"/>
        <end position="166"/>
    </location>
</feature>
<comment type="caution">
    <text evidence="8">The sequence shown here is derived from an EMBL/GenBank/DDBJ whole genome shotgun (WGS) entry which is preliminary data.</text>
</comment>
<feature type="region of interest" description="Disordered" evidence="5">
    <location>
        <begin position="220"/>
        <end position="240"/>
    </location>
</feature>
<evidence type="ECO:0000256" key="2">
    <source>
        <dbReference type="ARBA" id="ARBA00023125"/>
    </source>
</evidence>
<dbReference type="GO" id="GO:0042796">
    <property type="term" value="P:snRNA transcription by RNA polymerase III"/>
    <property type="evidence" value="ECO:0007669"/>
    <property type="project" value="TreeGrafter"/>
</dbReference>
<dbReference type="GO" id="GO:0019185">
    <property type="term" value="C:snRNA-activating protein complex"/>
    <property type="evidence" value="ECO:0007669"/>
    <property type="project" value="TreeGrafter"/>
</dbReference>
<sequence>MMYSFFKNLHPRSQFTKAEDATLKLLVEKYGTDDWVKVAKEMTSRDPRQCKERWFKYLSPDISHAEWTLAEDELLQAKYNLIGSRWHKIQKFFPKRTEIMLRNRWNLLQRRQMKKEKQQAIPYKRRRNATTDTDSVSSTRSDHDFDNSSKSTSPSDNKQDESHSVNDRQNSNHNSSHNNKETSDNKSKKVRSNNQSIVNKNKNKEEVMIGKDYLADNHYRREPRIGTVSSGDINKKDHKKSTGENETIIDLIFDSVINQFEVNNMFDTSF</sequence>
<dbReference type="Gene3D" id="1.10.10.60">
    <property type="entry name" value="Homeodomain-like"/>
    <property type="match status" value="2"/>
</dbReference>
<dbReference type="GO" id="GO:0000978">
    <property type="term" value="F:RNA polymerase II cis-regulatory region sequence-specific DNA binding"/>
    <property type="evidence" value="ECO:0007669"/>
    <property type="project" value="TreeGrafter"/>
</dbReference>
<evidence type="ECO:0000256" key="5">
    <source>
        <dbReference type="SAM" id="MobiDB-lite"/>
    </source>
</evidence>